<proteinExistence type="predicted"/>
<dbReference type="InterPro" id="IPR003772">
    <property type="entry name" value="YceD"/>
</dbReference>
<reference evidence="1 2" key="1">
    <citation type="journal article" date="2013" name="Antonie Van Leeuwenhoek">
        <title>Sphingomonas ginsenosidivorax sp. nov., with the ability to transform ginsenosides.</title>
        <authorList>
            <person name="Jin X.F."/>
            <person name="Kim J.K."/>
            <person name="Liu Q.M."/>
            <person name="Kang M.S."/>
            <person name="He D."/>
            <person name="Jin F.X."/>
            <person name="Kim S.C."/>
            <person name="Im W.T."/>
        </authorList>
    </citation>
    <scope>NUCLEOTIDE SEQUENCE [LARGE SCALE GENOMIC DNA]</scope>
    <source>
        <strain evidence="1 2">KHI67</strain>
    </source>
</reference>
<evidence type="ECO:0000313" key="1">
    <source>
        <dbReference type="EMBL" id="TXC72322.1"/>
    </source>
</evidence>
<name>A0A5C6UHQ4_9SPHN</name>
<dbReference type="OrthoDB" id="8443793at2"/>
<dbReference type="Proteomes" id="UP000321250">
    <property type="component" value="Unassembled WGS sequence"/>
</dbReference>
<keyword evidence="2" id="KW-1185">Reference proteome</keyword>
<dbReference type="AlphaFoldDB" id="A0A5C6UHQ4"/>
<sequence length="173" mass="18228">MNPEFSRRERLDTIGERGRTVTIAADADERAAVARRFGLVSIARLEATLAVRREAGSVFAQGQVSGDVVQACSVTGEPLPVTIDEPVSLRFVEEFETEADEIELSEDVLDTMLIEGGAIDLGEAAAETLALALDPFPRGPNAADVLAAAGVVAEEDFQPANAFAGLKAKMAGK</sequence>
<accession>A0A5C6UHQ4</accession>
<protein>
    <submittedName>
        <fullName evidence="1">DUF177 domain-containing protein</fullName>
    </submittedName>
</protein>
<dbReference type="RefSeq" id="WP_147083596.1">
    <property type="nucleotide sequence ID" value="NZ_VOQR01000001.1"/>
</dbReference>
<evidence type="ECO:0000313" key="2">
    <source>
        <dbReference type="Proteomes" id="UP000321250"/>
    </source>
</evidence>
<organism evidence="1 2">
    <name type="scientific">Sphingomonas ginsenosidivorax</name>
    <dbReference type="NCBI Taxonomy" id="862135"/>
    <lineage>
        <taxon>Bacteria</taxon>
        <taxon>Pseudomonadati</taxon>
        <taxon>Pseudomonadota</taxon>
        <taxon>Alphaproteobacteria</taxon>
        <taxon>Sphingomonadales</taxon>
        <taxon>Sphingomonadaceae</taxon>
        <taxon>Sphingomonas</taxon>
    </lineage>
</organism>
<comment type="caution">
    <text evidence="1">The sequence shown here is derived from an EMBL/GenBank/DDBJ whole genome shotgun (WGS) entry which is preliminary data.</text>
</comment>
<dbReference type="Pfam" id="PF02620">
    <property type="entry name" value="YceD"/>
    <property type="match status" value="1"/>
</dbReference>
<gene>
    <name evidence="1" type="ORF">FSB78_16265</name>
</gene>
<dbReference type="EMBL" id="VOQR01000001">
    <property type="protein sequence ID" value="TXC72322.1"/>
    <property type="molecule type" value="Genomic_DNA"/>
</dbReference>